<dbReference type="EMBL" id="UYSG01000481">
    <property type="protein sequence ID" value="VDL19592.1"/>
    <property type="molecule type" value="Genomic_DNA"/>
</dbReference>
<evidence type="ECO:0000313" key="4">
    <source>
        <dbReference type="Proteomes" id="UP000274504"/>
    </source>
</evidence>
<gene>
    <name evidence="2" type="ORF">HDID_LOCUS2131</name>
    <name evidence="3" type="ORF">WMSIL1_LOCUS11858</name>
</gene>
<protein>
    <submittedName>
        <fullName evidence="2 6">Uncharacterized protein</fullName>
    </submittedName>
</protein>
<sequence length="103" mass="11002">MPNFVEALVNQWQPSPPTQVWEPNVATSNASTPAAVKPAQPSPTPDATGRVLISLVSNTRHVHQCLNKIRYSASDLLNGILLLLDTASAILTCHSPCSTNSND</sequence>
<dbReference type="AlphaFoldDB" id="A0A0R3SC62"/>
<reference evidence="2 4" key="2">
    <citation type="submission" date="2018-11" db="EMBL/GenBank/DDBJ databases">
        <authorList>
            <consortium name="Pathogen Informatics"/>
        </authorList>
    </citation>
    <scope>NUCLEOTIDE SEQUENCE [LARGE SCALE GENOMIC DNA]</scope>
</reference>
<accession>A0A0R3SC62</accession>
<name>A0A0R3SC62_HYMDI</name>
<evidence type="ECO:0000313" key="2">
    <source>
        <dbReference type="EMBL" id="VDL19592.1"/>
    </source>
</evidence>
<proteinExistence type="predicted"/>
<dbReference type="Proteomes" id="UP000274504">
    <property type="component" value="Unassembled WGS sequence"/>
</dbReference>
<dbReference type="Proteomes" id="UP000321570">
    <property type="component" value="Unassembled WGS sequence"/>
</dbReference>
<evidence type="ECO:0000313" key="3">
    <source>
        <dbReference type="EMBL" id="VUZ53280.1"/>
    </source>
</evidence>
<dbReference type="EMBL" id="CABIJS010000555">
    <property type="protein sequence ID" value="VUZ53280.1"/>
    <property type="molecule type" value="Genomic_DNA"/>
</dbReference>
<evidence type="ECO:0000256" key="1">
    <source>
        <dbReference type="SAM" id="MobiDB-lite"/>
    </source>
</evidence>
<dbReference type="WBParaSite" id="HDID_0000213001-mRNA-1">
    <property type="protein sequence ID" value="HDID_0000213001-mRNA-1"/>
    <property type="gene ID" value="HDID_0000213001"/>
</dbReference>
<reference evidence="6" key="1">
    <citation type="submission" date="2017-02" db="UniProtKB">
        <authorList>
            <consortium name="WormBaseParasite"/>
        </authorList>
    </citation>
    <scope>IDENTIFICATION</scope>
</reference>
<organism evidence="6">
    <name type="scientific">Hymenolepis diminuta</name>
    <name type="common">Rat tapeworm</name>
    <dbReference type="NCBI Taxonomy" id="6216"/>
    <lineage>
        <taxon>Eukaryota</taxon>
        <taxon>Metazoa</taxon>
        <taxon>Spiralia</taxon>
        <taxon>Lophotrochozoa</taxon>
        <taxon>Platyhelminthes</taxon>
        <taxon>Cestoda</taxon>
        <taxon>Eucestoda</taxon>
        <taxon>Cyclophyllidea</taxon>
        <taxon>Hymenolepididae</taxon>
        <taxon>Hymenolepis</taxon>
    </lineage>
</organism>
<reference evidence="3 5" key="3">
    <citation type="submission" date="2019-07" db="EMBL/GenBank/DDBJ databases">
        <authorList>
            <person name="Jastrzebski P J."/>
            <person name="Paukszto L."/>
            <person name="Jastrzebski P J."/>
        </authorList>
    </citation>
    <scope>NUCLEOTIDE SEQUENCE [LARGE SCALE GENOMIC DNA]</scope>
    <source>
        <strain evidence="3 5">WMS-il1</strain>
    </source>
</reference>
<evidence type="ECO:0000313" key="6">
    <source>
        <dbReference type="WBParaSite" id="HDID_0000213001-mRNA-1"/>
    </source>
</evidence>
<feature type="region of interest" description="Disordered" evidence="1">
    <location>
        <begin position="27"/>
        <end position="46"/>
    </location>
</feature>
<keyword evidence="5" id="KW-1185">Reference proteome</keyword>
<evidence type="ECO:0000313" key="5">
    <source>
        <dbReference type="Proteomes" id="UP000321570"/>
    </source>
</evidence>